<dbReference type="Gene3D" id="3.40.50.300">
    <property type="entry name" value="P-loop containing nucleotide triphosphate hydrolases"/>
    <property type="match status" value="1"/>
</dbReference>
<dbReference type="GO" id="GO:0008186">
    <property type="term" value="F:ATP-dependent activity, acting on RNA"/>
    <property type="evidence" value="ECO:0007669"/>
    <property type="project" value="UniProtKB-UniRule"/>
</dbReference>
<evidence type="ECO:0000256" key="6">
    <source>
        <dbReference type="ARBA" id="ARBA00022884"/>
    </source>
</evidence>
<evidence type="ECO:0000313" key="14">
    <source>
        <dbReference type="EMBL" id="RDU73691.1"/>
    </source>
</evidence>
<keyword evidence="6 9" id="KW-0694">RNA-binding</keyword>
<evidence type="ECO:0000256" key="12">
    <source>
        <dbReference type="SAM" id="MobiDB-lite"/>
    </source>
</evidence>
<feature type="binding site" evidence="9">
    <location>
        <position position="258"/>
    </location>
    <ligand>
        <name>ATP</name>
        <dbReference type="ChEBI" id="CHEBI:30616"/>
    </ligand>
</feature>
<dbReference type="InterPro" id="IPR000194">
    <property type="entry name" value="ATPase_F1/V1/A1_a/bsu_nucl-bd"/>
</dbReference>
<keyword evidence="2 9" id="KW-0547">Nucleotide-binding</keyword>
<dbReference type="PROSITE" id="PS51856">
    <property type="entry name" value="RHO_RNA_BD"/>
    <property type="match status" value="1"/>
</dbReference>
<dbReference type="InterPro" id="IPR027417">
    <property type="entry name" value="P-loop_NTPase"/>
</dbReference>
<evidence type="ECO:0000256" key="4">
    <source>
        <dbReference type="ARBA" id="ARBA00022806"/>
    </source>
</evidence>
<evidence type="ECO:0000256" key="9">
    <source>
        <dbReference type="HAMAP-Rule" id="MF_01884"/>
    </source>
</evidence>
<dbReference type="CDD" id="cd04459">
    <property type="entry name" value="Rho_CSD"/>
    <property type="match status" value="1"/>
</dbReference>
<dbReference type="SMART" id="SM00357">
    <property type="entry name" value="CSP"/>
    <property type="match status" value="1"/>
</dbReference>
<dbReference type="NCBIfam" id="TIGR00767">
    <property type="entry name" value="rho"/>
    <property type="match status" value="1"/>
</dbReference>
<evidence type="ECO:0000256" key="7">
    <source>
        <dbReference type="ARBA" id="ARBA00023015"/>
    </source>
</evidence>
<feature type="domain" description="Rho RNA-BD" evidence="13">
    <location>
        <begin position="97"/>
        <end position="172"/>
    </location>
</feature>
<dbReference type="InterPro" id="IPR011113">
    <property type="entry name" value="Rho_RNA-bd"/>
</dbReference>
<dbReference type="GO" id="GO:0005829">
    <property type="term" value="C:cytosol"/>
    <property type="evidence" value="ECO:0007669"/>
    <property type="project" value="UniProtKB-ARBA"/>
</dbReference>
<comment type="caution">
    <text evidence="9">Lacks conserved residue(s) required for the propagation of feature annotation.</text>
</comment>
<dbReference type="InterPro" id="IPR003593">
    <property type="entry name" value="AAA+_ATPase"/>
</dbReference>
<evidence type="ECO:0000256" key="10">
    <source>
        <dbReference type="NCBIfam" id="TIGR00767"/>
    </source>
</evidence>
<organism evidence="14 15">
    <name type="scientific">Helicobacter aurati</name>
    <dbReference type="NCBI Taxonomy" id="137778"/>
    <lineage>
        <taxon>Bacteria</taxon>
        <taxon>Pseudomonadati</taxon>
        <taxon>Campylobacterota</taxon>
        <taxon>Epsilonproteobacteria</taxon>
        <taxon>Campylobacterales</taxon>
        <taxon>Helicobacteraceae</taxon>
        <taxon>Helicobacter</taxon>
    </lineage>
</organism>
<dbReference type="SMART" id="SM00382">
    <property type="entry name" value="AAA"/>
    <property type="match status" value="1"/>
</dbReference>
<dbReference type="SUPFAM" id="SSF68912">
    <property type="entry name" value="Rho N-terminal domain-like"/>
    <property type="match status" value="1"/>
</dbReference>
<accession>A0A3D8J9W8</accession>
<evidence type="ECO:0000256" key="5">
    <source>
        <dbReference type="ARBA" id="ARBA00022840"/>
    </source>
</evidence>
<dbReference type="SUPFAM" id="SSF52540">
    <property type="entry name" value="P-loop containing nucleoside triphosphate hydrolases"/>
    <property type="match status" value="1"/>
</dbReference>
<dbReference type="AlphaFoldDB" id="A0A3D8J9W8"/>
<reference evidence="14 15" key="1">
    <citation type="submission" date="2018-04" db="EMBL/GenBank/DDBJ databases">
        <title>Novel Campyloabacter and Helicobacter Species and Strains.</title>
        <authorList>
            <person name="Mannion A.J."/>
            <person name="Shen Z."/>
            <person name="Fox J.G."/>
        </authorList>
    </citation>
    <scope>NUCLEOTIDE SEQUENCE [LARGE SCALE GENOMIC DNA]</scope>
    <source>
        <strain evidence="14 15">MIT 97-5075</strain>
    </source>
</reference>
<dbReference type="Pfam" id="PF07497">
    <property type="entry name" value="Rho_RNA_bind"/>
    <property type="match status" value="1"/>
</dbReference>
<dbReference type="InterPro" id="IPR011112">
    <property type="entry name" value="Rho-like_N"/>
</dbReference>
<feature type="region of interest" description="Disordered" evidence="12">
    <location>
        <begin position="1"/>
        <end position="49"/>
    </location>
</feature>
<dbReference type="EC" id="3.6.4.-" evidence="9 10"/>
<dbReference type="InterPro" id="IPR004665">
    <property type="entry name" value="Term_rho"/>
</dbReference>
<dbReference type="Proteomes" id="UP000256424">
    <property type="component" value="Unassembled WGS sequence"/>
</dbReference>
<dbReference type="CDD" id="cd01128">
    <property type="entry name" value="rho_factor_C"/>
    <property type="match status" value="1"/>
</dbReference>
<dbReference type="InterPro" id="IPR012340">
    <property type="entry name" value="NA-bd_OB-fold"/>
</dbReference>
<dbReference type="Gene3D" id="2.40.50.140">
    <property type="entry name" value="Nucleic acid-binding proteins"/>
    <property type="match status" value="1"/>
</dbReference>
<proteinExistence type="inferred from homology"/>
<keyword evidence="15" id="KW-1185">Reference proteome</keyword>
<evidence type="ECO:0000259" key="13">
    <source>
        <dbReference type="PROSITE" id="PS51856"/>
    </source>
</evidence>
<feature type="compositionally biased region" description="Basic and acidic residues" evidence="12">
    <location>
        <begin position="20"/>
        <end position="41"/>
    </location>
</feature>
<sequence>MPNDSEELDVKTKKSHRIPKQKEKMTTEHEDKKEKNKDSSKRTHTPVNGFKVEELRITPMHKLLEIAKKLGIQNPQEFLRQELIFEILKNQVSQGGFILISGILEITNEGYGFLRSIDEKFSDTQHDTYVSQSQIQRFALRNGDIITGQVRPPKEQERYYALLKIEAVNYLSLDEIKNRPLFENLTPLFPAEQLKLEYSSQKVTGRMLDLFSPIGKGQRALIVAPPRVGKTELMKELAHGISENHPEVELMVLLIDERPEEVTDMERSVKGQVFSSTFDLPSTNHIRVAELVLERAKRRIEVGKDVVILLDSITRLARAYNAVTPSSGKVLSGGVDANALHKPKRFFGAARNIENGGSLTIIATALIETGSRMDEVIFEEFKGTGNAEIVLARSIADRRIYPAFDILKSGTRKDDLLLGEERLTKVWILRNVIGQMDDVEALNFLYSKIKNTKNNDEFLLGMNES</sequence>
<dbReference type="PANTHER" id="PTHR46425:SF1">
    <property type="entry name" value="TRANSCRIPTION TERMINATION FACTOR RHO"/>
    <property type="match status" value="1"/>
</dbReference>
<dbReference type="OrthoDB" id="9805197at2"/>
<dbReference type="InterPro" id="IPR041703">
    <property type="entry name" value="Rho_factor_ATP-bd"/>
</dbReference>
<keyword evidence="4 9" id="KW-0347">Helicase</keyword>
<dbReference type="GO" id="GO:0004386">
    <property type="term" value="F:helicase activity"/>
    <property type="evidence" value="ECO:0007669"/>
    <property type="project" value="UniProtKB-UniRule"/>
</dbReference>
<dbReference type="EMBL" id="NXLW01000001">
    <property type="protein sequence ID" value="RDU73691.1"/>
    <property type="molecule type" value="Genomic_DNA"/>
</dbReference>
<feature type="binding site" evidence="9">
    <location>
        <begin position="215"/>
        <end position="220"/>
    </location>
    <ligand>
        <name>ATP</name>
        <dbReference type="ChEBI" id="CHEBI:30616"/>
    </ligand>
</feature>
<dbReference type="InterPro" id="IPR011129">
    <property type="entry name" value="CSD"/>
</dbReference>
<feature type="binding site" evidence="9">
    <location>
        <begin position="227"/>
        <end position="232"/>
    </location>
    <ligand>
        <name>ATP</name>
        <dbReference type="ChEBI" id="CHEBI:30616"/>
    </ligand>
</feature>
<keyword evidence="3 9" id="KW-0378">Hydrolase</keyword>
<dbReference type="Pfam" id="PF00006">
    <property type="entry name" value="ATP-synt_ab"/>
    <property type="match status" value="1"/>
</dbReference>
<dbReference type="SMART" id="SM00959">
    <property type="entry name" value="Rho_N"/>
    <property type="match status" value="1"/>
</dbReference>
<dbReference type="Gene3D" id="1.10.720.10">
    <property type="match status" value="1"/>
</dbReference>
<dbReference type="NCBIfam" id="NF006886">
    <property type="entry name" value="PRK09376.1"/>
    <property type="match status" value="1"/>
</dbReference>
<name>A0A3D8J9W8_9HELI</name>
<keyword evidence="8 9" id="KW-0804">Transcription</keyword>
<dbReference type="GO" id="GO:0003723">
    <property type="term" value="F:RNA binding"/>
    <property type="evidence" value="ECO:0007669"/>
    <property type="project" value="UniProtKB-UniRule"/>
</dbReference>
<dbReference type="GO" id="GO:0016787">
    <property type="term" value="F:hydrolase activity"/>
    <property type="evidence" value="ECO:0007669"/>
    <property type="project" value="UniProtKB-KW"/>
</dbReference>
<keyword evidence="5 9" id="KW-0067">ATP-binding</keyword>
<dbReference type="SUPFAM" id="SSF50249">
    <property type="entry name" value="Nucleic acid-binding proteins"/>
    <property type="match status" value="1"/>
</dbReference>
<gene>
    <name evidence="9 14" type="primary">rho</name>
    <name evidence="14" type="ORF">CQA66_00445</name>
</gene>
<evidence type="ECO:0000256" key="11">
    <source>
        <dbReference type="PROSITE-ProRule" id="PRU01203"/>
    </source>
</evidence>
<keyword evidence="7 9" id="KW-0805">Transcription regulation</keyword>
<evidence type="ECO:0000256" key="8">
    <source>
        <dbReference type="ARBA" id="ARBA00023163"/>
    </source>
</evidence>
<comment type="subunit">
    <text evidence="9">Homohexamer. The homohexamer assembles into an open ring structure.</text>
</comment>
<evidence type="ECO:0000256" key="2">
    <source>
        <dbReference type="ARBA" id="ARBA00022741"/>
    </source>
</evidence>
<comment type="function">
    <text evidence="9">Facilitates transcription termination by a mechanism that involves Rho binding to the nascent RNA, activation of Rho's RNA-dependent ATPase activity, and release of the mRNA from the DNA template.</text>
</comment>
<dbReference type="Pfam" id="PF07498">
    <property type="entry name" value="Rho_N"/>
    <property type="match status" value="1"/>
</dbReference>
<comment type="similarity">
    <text evidence="9 11">Belongs to the Rho family.</text>
</comment>
<evidence type="ECO:0000256" key="1">
    <source>
        <dbReference type="ARBA" id="ARBA00022472"/>
    </source>
</evidence>
<protein>
    <recommendedName>
        <fullName evidence="9 10">Transcription termination factor Rho</fullName>
        <ecNumber evidence="9 10">3.6.4.-</ecNumber>
    </recommendedName>
    <alternativeName>
        <fullName evidence="9">ATP-dependent helicase Rho</fullName>
    </alternativeName>
</protein>
<dbReference type="GO" id="GO:0006353">
    <property type="term" value="P:DNA-templated transcription termination"/>
    <property type="evidence" value="ECO:0007669"/>
    <property type="project" value="UniProtKB-UniRule"/>
</dbReference>
<dbReference type="HAMAP" id="MF_01884">
    <property type="entry name" value="Rho"/>
    <property type="match status" value="1"/>
</dbReference>
<dbReference type="PANTHER" id="PTHR46425">
    <property type="entry name" value="TRANSCRIPTION TERMINATION FACTOR RHO"/>
    <property type="match status" value="1"/>
</dbReference>
<evidence type="ECO:0000256" key="3">
    <source>
        <dbReference type="ARBA" id="ARBA00022801"/>
    </source>
</evidence>
<evidence type="ECO:0000313" key="15">
    <source>
        <dbReference type="Proteomes" id="UP000256424"/>
    </source>
</evidence>
<comment type="caution">
    <text evidence="14">The sequence shown here is derived from an EMBL/GenBank/DDBJ whole genome shotgun (WGS) entry which is preliminary data.</text>
</comment>
<dbReference type="InterPro" id="IPR036269">
    <property type="entry name" value="Rho_N_sf"/>
</dbReference>
<keyword evidence="1 9" id="KW-0806">Transcription termination</keyword>
<dbReference type="GO" id="GO:0005524">
    <property type="term" value="F:ATP binding"/>
    <property type="evidence" value="ECO:0007669"/>
    <property type="project" value="UniProtKB-UniRule"/>
</dbReference>